<organism evidence="2 3">
    <name type="scientific">Sediminibacterium goheungense</name>
    <dbReference type="NCBI Taxonomy" id="1086393"/>
    <lineage>
        <taxon>Bacteria</taxon>
        <taxon>Pseudomonadati</taxon>
        <taxon>Bacteroidota</taxon>
        <taxon>Chitinophagia</taxon>
        <taxon>Chitinophagales</taxon>
        <taxon>Chitinophagaceae</taxon>
        <taxon>Sediminibacterium</taxon>
    </lineage>
</organism>
<keyword evidence="3" id="KW-1185">Reference proteome</keyword>
<dbReference type="AlphaFoldDB" id="A0A4R6IRT4"/>
<comment type="caution">
    <text evidence="2">The sequence shown here is derived from an EMBL/GenBank/DDBJ whole genome shotgun (WGS) entry which is preliminary data.</text>
</comment>
<evidence type="ECO:0000313" key="3">
    <source>
        <dbReference type="Proteomes" id="UP000295741"/>
    </source>
</evidence>
<dbReference type="InterPro" id="IPR000182">
    <property type="entry name" value="GNAT_dom"/>
</dbReference>
<dbReference type="RefSeq" id="WP_133475693.1">
    <property type="nucleotide sequence ID" value="NZ_SNWP01000014.1"/>
</dbReference>
<dbReference type="PROSITE" id="PS51186">
    <property type="entry name" value="GNAT"/>
    <property type="match status" value="1"/>
</dbReference>
<dbReference type="InterPro" id="IPR016181">
    <property type="entry name" value="Acyl_CoA_acyltransferase"/>
</dbReference>
<dbReference type="Pfam" id="PF00583">
    <property type="entry name" value="Acetyltransf_1"/>
    <property type="match status" value="1"/>
</dbReference>
<gene>
    <name evidence="2" type="ORF">BC659_3139</name>
</gene>
<dbReference type="OrthoDB" id="5109343at2"/>
<proteinExistence type="predicted"/>
<accession>A0A4R6IRT4</accession>
<feature type="domain" description="N-acetyltransferase" evidence="1">
    <location>
        <begin position="14"/>
        <end position="184"/>
    </location>
</feature>
<reference evidence="2 3" key="1">
    <citation type="submission" date="2019-03" db="EMBL/GenBank/DDBJ databases">
        <title>Genomic Encyclopedia of Archaeal and Bacterial Type Strains, Phase II (KMG-II): from individual species to whole genera.</title>
        <authorList>
            <person name="Goeker M."/>
        </authorList>
    </citation>
    <scope>NUCLEOTIDE SEQUENCE [LARGE SCALE GENOMIC DNA]</scope>
    <source>
        <strain evidence="2 3">DSM 28323</strain>
    </source>
</reference>
<evidence type="ECO:0000313" key="2">
    <source>
        <dbReference type="EMBL" id="TDO25123.1"/>
    </source>
</evidence>
<evidence type="ECO:0000259" key="1">
    <source>
        <dbReference type="PROSITE" id="PS51186"/>
    </source>
</evidence>
<dbReference type="EMBL" id="SNWP01000014">
    <property type="protein sequence ID" value="TDO25123.1"/>
    <property type="molecule type" value="Genomic_DNA"/>
</dbReference>
<sequence>MYQAQLVTNARQIQQIAALSAANLKSAIDDLTKKDQGFLTWEYSVDLLTAMHEIAPSIIVTYHDEVVGYALTATHEMAEVHTEMKIMLNNLSPLTYRGKSINDYRYYMMGQICIAKEHRGKGLFEQLYEHHKTVYGNQYDFLLTEVSTSNHRSLHAHKKVGFETIHTYHDHVDEWDVIIWKFGNLEI</sequence>
<dbReference type="SUPFAM" id="SSF55729">
    <property type="entry name" value="Acyl-CoA N-acyltransferases (Nat)"/>
    <property type="match status" value="1"/>
</dbReference>
<dbReference type="Proteomes" id="UP000295741">
    <property type="component" value="Unassembled WGS sequence"/>
</dbReference>
<keyword evidence="2" id="KW-0808">Transferase</keyword>
<dbReference type="GO" id="GO:0016747">
    <property type="term" value="F:acyltransferase activity, transferring groups other than amino-acyl groups"/>
    <property type="evidence" value="ECO:0007669"/>
    <property type="project" value="InterPro"/>
</dbReference>
<dbReference type="Gene3D" id="3.40.630.30">
    <property type="match status" value="1"/>
</dbReference>
<protein>
    <submittedName>
        <fullName evidence="2">Acetyltransferase (GNAT) family protein</fullName>
    </submittedName>
</protein>
<name>A0A4R6IRT4_9BACT</name>